<accession>A0A1H7K1F9</accession>
<dbReference type="Proteomes" id="UP000198916">
    <property type="component" value="Unassembled WGS sequence"/>
</dbReference>
<name>A0A1H7K1F9_9SPHI</name>
<protein>
    <submittedName>
        <fullName evidence="1">Uncharacterized protein</fullName>
    </submittedName>
</protein>
<proteinExistence type="predicted"/>
<sequence>MNLFKIDMVTLAKKQLTFGGHNFFTHPSINHTKR</sequence>
<dbReference type="AlphaFoldDB" id="A0A1H7K1F9"/>
<gene>
    <name evidence="1" type="ORF">SAMN05421740_102748</name>
</gene>
<evidence type="ECO:0000313" key="2">
    <source>
        <dbReference type="Proteomes" id="UP000198916"/>
    </source>
</evidence>
<reference evidence="2" key="1">
    <citation type="submission" date="2016-10" db="EMBL/GenBank/DDBJ databases">
        <authorList>
            <person name="Varghese N."/>
            <person name="Submissions S."/>
        </authorList>
    </citation>
    <scope>NUCLEOTIDE SEQUENCE [LARGE SCALE GENOMIC DNA]</scope>
    <source>
        <strain evidence="2">Jip14</strain>
    </source>
</reference>
<organism evidence="1 2">
    <name type="scientific">Parapedobacter koreensis</name>
    <dbReference type="NCBI Taxonomy" id="332977"/>
    <lineage>
        <taxon>Bacteria</taxon>
        <taxon>Pseudomonadati</taxon>
        <taxon>Bacteroidota</taxon>
        <taxon>Sphingobacteriia</taxon>
        <taxon>Sphingobacteriales</taxon>
        <taxon>Sphingobacteriaceae</taxon>
        <taxon>Parapedobacter</taxon>
    </lineage>
</organism>
<evidence type="ECO:0000313" key="1">
    <source>
        <dbReference type="EMBL" id="SEK80602.1"/>
    </source>
</evidence>
<dbReference type="EMBL" id="FNZR01000002">
    <property type="protein sequence ID" value="SEK80602.1"/>
    <property type="molecule type" value="Genomic_DNA"/>
</dbReference>
<dbReference type="STRING" id="332977.SAMN05421740_102748"/>
<keyword evidence="2" id="KW-1185">Reference proteome</keyword>